<comment type="subcellular location">
    <subcellularLocation>
        <location evidence="1 9">Chromosome</location>
        <location evidence="1 9">Centromere</location>
        <location evidence="1 9">Kinetochore</location>
    </subcellularLocation>
    <subcellularLocation>
        <location evidence="9">Nucleus</location>
    </subcellularLocation>
    <text evidence="9">Associated with the kinetochore.</text>
</comment>
<keyword evidence="8 9" id="KW-0137">Centromere</keyword>
<dbReference type="InterPro" id="IPR007128">
    <property type="entry name" value="PMF1/Nnf1"/>
</dbReference>
<evidence type="ECO:0000256" key="3">
    <source>
        <dbReference type="ARBA" id="ARBA00022618"/>
    </source>
</evidence>
<gene>
    <name evidence="11" type="ORF">ZYGR_0BA01240</name>
</gene>
<proteinExistence type="predicted"/>
<name>A0A1Q3AKE2_ZYGRO</name>
<evidence type="ECO:0000256" key="5">
    <source>
        <dbReference type="ARBA" id="ARBA00022838"/>
    </source>
</evidence>
<evidence type="ECO:0000256" key="10">
    <source>
        <dbReference type="SAM" id="Coils"/>
    </source>
</evidence>
<evidence type="ECO:0000256" key="6">
    <source>
        <dbReference type="ARBA" id="ARBA00023242"/>
    </source>
</evidence>
<keyword evidence="6 9" id="KW-0539">Nucleus</keyword>
<evidence type="ECO:0000313" key="11">
    <source>
        <dbReference type="EMBL" id="GAV56218.1"/>
    </source>
</evidence>
<keyword evidence="7 9" id="KW-0131">Cell cycle</keyword>
<organism evidence="11 12">
    <name type="scientific">Zygosaccharomyces rouxii</name>
    <dbReference type="NCBI Taxonomy" id="4956"/>
    <lineage>
        <taxon>Eukaryota</taxon>
        <taxon>Fungi</taxon>
        <taxon>Dikarya</taxon>
        <taxon>Ascomycota</taxon>
        <taxon>Saccharomycotina</taxon>
        <taxon>Saccharomycetes</taxon>
        <taxon>Saccharomycetales</taxon>
        <taxon>Saccharomycetaceae</taxon>
        <taxon>Zygosaccharomyces</taxon>
    </lineage>
</organism>
<dbReference type="GO" id="GO:0007059">
    <property type="term" value="P:chromosome segregation"/>
    <property type="evidence" value="ECO:0007669"/>
    <property type="project" value="UniProtKB-UniRule"/>
</dbReference>
<keyword evidence="4 9" id="KW-0498">Mitosis</keyword>
<dbReference type="PANTHER" id="PTHR15459">
    <property type="entry name" value="POLYAMINE-MODULATED FACTOR 1"/>
    <property type="match status" value="1"/>
</dbReference>
<reference evidence="11 12" key="1">
    <citation type="submission" date="2016-08" db="EMBL/GenBank/DDBJ databases">
        <title>Draft genome sequence of allopolyploid Zygosaccharomyces rouxii.</title>
        <authorList>
            <person name="Watanabe J."/>
            <person name="Uehara K."/>
            <person name="Mogi Y."/>
            <person name="Tsukioka Y."/>
        </authorList>
    </citation>
    <scope>NUCLEOTIDE SEQUENCE [LARGE SCALE GENOMIC DNA]</scope>
    <source>
        <strain evidence="11 12">NBRC 110957</strain>
    </source>
</reference>
<keyword evidence="10" id="KW-0175">Coiled coil</keyword>
<dbReference type="Pfam" id="PF03980">
    <property type="entry name" value="Nnf1"/>
    <property type="match status" value="1"/>
</dbReference>
<evidence type="ECO:0000256" key="7">
    <source>
        <dbReference type="ARBA" id="ARBA00023306"/>
    </source>
</evidence>
<comment type="caution">
    <text evidence="11">The sequence shown here is derived from an EMBL/GenBank/DDBJ whole genome shotgun (WGS) entry which is preliminary data.</text>
</comment>
<dbReference type="OrthoDB" id="18453at2759"/>
<accession>A0A1Q3AKE2</accession>
<dbReference type="GO" id="GO:0005634">
    <property type="term" value="C:nucleus"/>
    <property type="evidence" value="ECO:0007669"/>
    <property type="project" value="UniProtKB-SubCell"/>
</dbReference>
<evidence type="ECO:0000256" key="1">
    <source>
        <dbReference type="ARBA" id="ARBA00004629"/>
    </source>
</evidence>
<keyword evidence="5 9" id="KW-0995">Kinetochore</keyword>
<dbReference type="InterPro" id="IPR016851">
    <property type="entry name" value="Nnf1"/>
</dbReference>
<feature type="coiled-coil region" evidence="10">
    <location>
        <begin position="75"/>
        <end position="102"/>
    </location>
</feature>
<evidence type="ECO:0000256" key="8">
    <source>
        <dbReference type="ARBA" id="ARBA00023328"/>
    </source>
</evidence>
<dbReference type="GO" id="GO:0051301">
    <property type="term" value="P:cell division"/>
    <property type="evidence" value="ECO:0007669"/>
    <property type="project" value="UniProtKB-UniRule"/>
</dbReference>
<keyword evidence="3 9" id="KW-0132">Cell division</keyword>
<dbReference type="EMBL" id="BDGX01000053">
    <property type="protein sequence ID" value="GAV56218.1"/>
    <property type="molecule type" value="Genomic_DNA"/>
</dbReference>
<feature type="coiled-coil region" evidence="10">
    <location>
        <begin position="134"/>
        <end position="168"/>
    </location>
</feature>
<dbReference type="PANTHER" id="PTHR15459:SF3">
    <property type="entry name" value="POLYAMINE-MODULATED FACTOR 1"/>
    <property type="match status" value="1"/>
</dbReference>
<evidence type="ECO:0000256" key="2">
    <source>
        <dbReference type="ARBA" id="ARBA00022454"/>
    </source>
</evidence>
<dbReference type="AlphaFoldDB" id="A0A1Q3AKE2"/>
<evidence type="ECO:0000313" key="12">
    <source>
        <dbReference type="Proteomes" id="UP000187013"/>
    </source>
</evidence>
<keyword evidence="2 9" id="KW-0158">Chromosome</keyword>
<dbReference type="Proteomes" id="UP000187013">
    <property type="component" value="Unassembled WGS sequence"/>
</dbReference>
<sequence length="204" mass="23891">MTKDEKIRYLRLNQVFHKALAQSISKLQNWDKVSSCFPDYAGTREGSTNLSNCQAQVIEFWTEICKREFEEILRERNVKVKLDELDELILEARERLRNLPRDEKGNHAKSTPIDELSSSKLIECNLYSQRLQTMKQLDQRLDKLNQVNRNLDDELQELASSIESDRKDLSQLYDKYVGQTVNNPLDETLVQGLNDMLLELKEEL</sequence>
<evidence type="ECO:0000256" key="9">
    <source>
        <dbReference type="PIRNR" id="PIRNR027153"/>
    </source>
</evidence>
<dbReference type="GO" id="GO:0000444">
    <property type="term" value="C:MIS12/MIND type complex"/>
    <property type="evidence" value="ECO:0007669"/>
    <property type="project" value="UniProtKB-UniRule"/>
</dbReference>
<dbReference type="PIRSF" id="PIRSF027153">
    <property type="entry name" value="Nnf1p"/>
    <property type="match status" value="1"/>
</dbReference>
<evidence type="ECO:0000256" key="4">
    <source>
        <dbReference type="ARBA" id="ARBA00022776"/>
    </source>
</evidence>
<protein>
    <recommendedName>
        <fullName evidence="9">Kinetochore-associated protein</fullName>
    </recommendedName>
</protein>